<feature type="transmembrane region" description="Helical" evidence="5">
    <location>
        <begin position="151"/>
        <end position="172"/>
    </location>
</feature>
<comment type="subcellular location">
    <subcellularLocation>
        <location evidence="1">Membrane</location>
    </subcellularLocation>
</comment>
<name>G5H5C9_9BACT</name>
<dbReference type="GO" id="GO:0005886">
    <property type="term" value="C:plasma membrane"/>
    <property type="evidence" value="ECO:0007669"/>
    <property type="project" value="TreeGrafter"/>
</dbReference>
<dbReference type="InterPro" id="IPR010920">
    <property type="entry name" value="LSM_dom_sf"/>
</dbReference>
<comment type="caution">
    <text evidence="7">The sequence shown here is derived from an EMBL/GenBank/DDBJ whole genome shotgun (WGS) entry which is preliminary data.</text>
</comment>
<dbReference type="Gene3D" id="2.30.30.60">
    <property type="match status" value="1"/>
</dbReference>
<dbReference type="EMBL" id="ADLD01000003">
    <property type="protein sequence ID" value="EHB93368.1"/>
    <property type="molecule type" value="Genomic_DNA"/>
</dbReference>
<evidence type="ECO:0000256" key="5">
    <source>
        <dbReference type="SAM" id="Phobius"/>
    </source>
</evidence>
<dbReference type="PATRIC" id="fig|742725.3.peg.157"/>
<evidence type="ECO:0000256" key="3">
    <source>
        <dbReference type="ARBA" id="ARBA00022989"/>
    </source>
</evidence>
<dbReference type="InterPro" id="IPR006685">
    <property type="entry name" value="MscS_channel_2nd"/>
</dbReference>
<dbReference type="InterPro" id="IPR023408">
    <property type="entry name" value="MscS_beta-dom_sf"/>
</dbReference>
<dbReference type="GO" id="GO:0071470">
    <property type="term" value="P:cellular response to osmotic stress"/>
    <property type="evidence" value="ECO:0007669"/>
    <property type="project" value="InterPro"/>
</dbReference>
<evidence type="ECO:0000313" key="8">
    <source>
        <dbReference type="Proteomes" id="UP000006008"/>
    </source>
</evidence>
<dbReference type="STRING" id="742725.HMPREF9450_00139"/>
<dbReference type="OrthoDB" id="9775207at2"/>
<dbReference type="Proteomes" id="UP000006008">
    <property type="component" value="Unassembled WGS sequence"/>
</dbReference>
<gene>
    <name evidence="7" type="ORF">HMPREF9450_00139</name>
</gene>
<feature type="transmembrane region" description="Helical" evidence="5">
    <location>
        <begin position="184"/>
        <end position="207"/>
    </location>
</feature>
<dbReference type="HOGENOM" id="CLU_045354_1_0_10"/>
<dbReference type="GeneID" id="92816565"/>
<dbReference type="AlphaFoldDB" id="G5H5C9"/>
<keyword evidence="3 5" id="KW-1133">Transmembrane helix</keyword>
<dbReference type="InterPro" id="IPR030192">
    <property type="entry name" value="YbdG"/>
</dbReference>
<feature type="transmembrane region" description="Helical" evidence="5">
    <location>
        <begin position="34"/>
        <end position="58"/>
    </location>
</feature>
<keyword evidence="8" id="KW-1185">Reference proteome</keyword>
<dbReference type="eggNOG" id="COG0668">
    <property type="taxonomic scope" value="Bacteria"/>
</dbReference>
<evidence type="ECO:0000259" key="6">
    <source>
        <dbReference type="Pfam" id="PF00924"/>
    </source>
</evidence>
<organism evidence="7 8">
    <name type="scientific">Alistipes indistinctus YIT 12060</name>
    <dbReference type="NCBI Taxonomy" id="742725"/>
    <lineage>
        <taxon>Bacteria</taxon>
        <taxon>Pseudomonadati</taxon>
        <taxon>Bacteroidota</taxon>
        <taxon>Bacteroidia</taxon>
        <taxon>Bacteroidales</taxon>
        <taxon>Rikenellaceae</taxon>
        <taxon>Alistipes</taxon>
    </lineage>
</organism>
<evidence type="ECO:0000313" key="7">
    <source>
        <dbReference type="EMBL" id="EHB93368.1"/>
    </source>
</evidence>
<feature type="transmembrane region" description="Helical" evidence="5">
    <location>
        <begin position="79"/>
        <end position="100"/>
    </location>
</feature>
<evidence type="ECO:0000256" key="4">
    <source>
        <dbReference type="ARBA" id="ARBA00023136"/>
    </source>
</evidence>
<sequence>MNTSEFAQTLLHWIKEFLSWIGIPRHMLDQLDEALFLVLIVVIAFAFAAIVHTLAVRFTRRILERKNVSFLGSLAKYNVLRKLTAIIPPLMISALLPFAFDSKSEWYVVSEKVTWIYFFIALIFSVNAILNTVGDALKSEQQLQNRPMKGFIQIFQVIFSCIAVIVIVSILINKSPFNLITGLGAFAAVLMLVFKDTILGFVAGVLISQNDMVRIGDWIEMPQNNVNGVVTDISLNVVKVRNFDNTIVTVPPYSLVSGSFINWRGMSDSGGRRIMREYALKLDYIKPCTPEFLEKMKAFDDELAQFITGKQQQAAEGRVANTDNPAGLVNGTIDTNVGLLRAYMALYLRRHPFINKDLDLMVRTLAPTGNGLPVQIYCFSSNKNWPSYESIQAEIMEHFVSVLPVFELYAFQSADARDTIISGLIESGKVDLSAVGGIPWLSVLPTGGQESPGKPGATKN</sequence>
<proteinExistence type="predicted"/>
<feature type="transmembrane region" description="Helical" evidence="5">
    <location>
        <begin position="112"/>
        <end position="130"/>
    </location>
</feature>
<keyword evidence="4 5" id="KW-0472">Membrane</keyword>
<dbReference type="SUPFAM" id="SSF50182">
    <property type="entry name" value="Sm-like ribonucleoproteins"/>
    <property type="match status" value="1"/>
</dbReference>
<protein>
    <recommendedName>
        <fullName evidence="6">Mechanosensitive ion channel MscS domain-containing protein</fullName>
    </recommendedName>
</protein>
<feature type="domain" description="Mechanosensitive ion channel MscS" evidence="6">
    <location>
        <begin position="196"/>
        <end position="264"/>
    </location>
</feature>
<keyword evidence="2 5" id="KW-0812">Transmembrane</keyword>
<dbReference type="Pfam" id="PF00924">
    <property type="entry name" value="MS_channel_2nd"/>
    <property type="match status" value="1"/>
</dbReference>
<dbReference type="PANTHER" id="PTHR30414:SF0">
    <property type="entry name" value="MINICONDUCTANCE MECHANOSENSITIVE CHANNEL YBDG"/>
    <property type="match status" value="1"/>
</dbReference>
<dbReference type="GO" id="GO:0008381">
    <property type="term" value="F:mechanosensitive monoatomic ion channel activity"/>
    <property type="evidence" value="ECO:0007669"/>
    <property type="project" value="InterPro"/>
</dbReference>
<reference evidence="7" key="1">
    <citation type="submission" date="2011-08" db="EMBL/GenBank/DDBJ databases">
        <title>The Genome Sequence of Alistipes indistinctus YIT 12060.</title>
        <authorList>
            <consortium name="The Broad Institute Genome Sequencing Platform"/>
            <person name="Earl A."/>
            <person name="Ward D."/>
            <person name="Feldgarden M."/>
            <person name="Gevers D."/>
            <person name="Morotomi M."/>
            <person name="Young S.K."/>
            <person name="Zeng Q."/>
            <person name="Gargeya S."/>
            <person name="Fitzgerald M."/>
            <person name="Haas B."/>
            <person name="Abouelleil A."/>
            <person name="Alvarado L."/>
            <person name="Arachchi H.M."/>
            <person name="Berlin A."/>
            <person name="Brown A."/>
            <person name="Chapman S.B."/>
            <person name="Chen Z."/>
            <person name="Dunbar C."/>
            <person name="Freedman E."/>
            <person name="Gearin G."/>
            <person name="Gellesch M."/>
            <person name="Goldberg J."/>
            <person name="Griggs A."/>
            <person name="Gujja S."/>
            <person name="Heiman D."/>
            <person name="Howarth C."/>
            <person name="Larson L."/>
            <person name="Lui A."/>
            <person name="MacDonald P.J.P."/>
            <person name="Montmayeur A."/>
            <person name="Murphy C."/>
            <person name="Neiman D."/>
            <person name="Pearson M."/>
            <person name="Priest M."/>
            <person name="Roberts A."/>
            <person name="Saif S."/>
            <person name="Shea T."/>
            <person name="Shenoy N."/>
            <person name="Sisk P."/>
            <person name="Stolte C."/>
            <person name="Sykes S."/>
            <person name="Wortman J."/>
            <person name="Nusbaum C."/>
            <person name="Birren B."/>
        </authorList>
    </citation>
    <scope>NUCLEOTIDE SEQUENCE [LARGE SCALE GENOMIC DNA]</scope>
    <source>
        <strain evidence="7">YIT 12060</strain>
    </source>
</reference>
<accession>G5H5C9</accession>
<evidence type="ECO:0000256" key="1">
    <source>
        <dbReference type="ARBA" id="ARBA00004370"/>
    </source>
</evidence>
<evidence type="ECO:0000256" key="2">
    <source>
        <dbReference type="ARBA" id="ARBA00022692"/>
    </source>
</evidence>
<dbReference type="PANTHER" id="PTHR30414">
    <property type="entry name" value="MINICONDUCTANCE MECHANOSENSITIVE CHANNEL YBDG"/>
    <property type="match status" value="1"/>
</dbReference>
<dbReference type="RefSeq" id="WP_009132945.1">
    <property type="nucleotide sequence ID" value="NZ_CP102250.1"/>
</dbReference>